<proteinExistence type="predicted"/>
<dbReference type="Proteomes" id="UP000543579">
    <property type="component" value="Unassembled WGS sequence"/>
</dbReference>
<dbReference type="Pfam" id="PF10110">
    <property type="entry name" value="GPDPase_memb"/>
    <property type="match status" value="1"/>
</dbReference>
<gene>
    <name evidence="4" type="ORF">FHS07_000399</name>
</gene>
<feature type="transmembrane region" description="Helical" evidence="2">
    <location>
        <begin position="227"/>
        <end position="254"/>
    </location>
</feature>
<feature type="region of interest" description="Disordered" evidence="1">
    <location>
        <begin position="371"/>
        <end position="479"/>
    </location>
</feature>
<feature type="transmembrane region" description="Helical" evidence="2">
    <location>
        <begin position="174"/>
        <end position="207"/>
    </location>
</feature>
<organism evidence="4 5">
    <name type="scientific">Microbacterium proteolyticum</name>
    <dbReference type="NCBI Taxonomy" id="1572644"/>
    <lineage>
        <taxon>Bacteria</taxon>
        <taxon>Bacillati</taxon>
        <taxon>Actinomycetota</taxon>
        <taxon>Actinomycetes</taxon>
        <taxon>Micrococcales</taxon>
        <taxon>Microbacteriaceae</taxon>
        <taxon>Microbacterium</taxon>
    </lineage>
</organism>
<protein>
    <submittedName>
        <fullName evidence="4">MFS family permease</fullName>
    </submittedName>
</protein>
<feature type="domain" description="Glycerophosphoryl diester phosphodiesterase membrane" evidence="3">
    <location>
        <begin position="185"/>
        <end position="301"/>
    </location>
</feature>
<feature type="transmembrane region" description="Helical" evidence="2">
    <location>
        <begin position="81"/>
        <end position="99"/>
    </location>
</feature>
<reference evidence="4 5" key="1">
    <citation type="submission" date="2020-08" db="EMBL/GenBank/DDBJ databases">
        <title>Genomic Encyclopedia of Type Strains, Phase III (KMG-III): the genomes of soil and plant-associated and newly described type strains.</title>
        <authorList>
            <person name="Whitman W."/>
        </authorList>
    </citation>
    <scope>NUCLEOTIDE SEQUENCE [LARGE SCALE GENOMIC DNA]</scope>
    <source>
        <strain evidence="4 5">CECT 8356</strain>
    </source>
</reference>
<name>A0A7W5GEB0_9MICO</name>
<feature type="transmembrane region" description="Helical" evidence="2">
    <location>
        <begin position="40"/>
        <end position="69"/>
    </location>
</feature>
<keyword evidence="2" id="KW-0472">Membrane</keyword>
<evidence type="ECO:0000313" key="5">
    <source>
        <dbReference type="Proteomes" id="UP000543579"/>
    </source>
</evidence>
<evidence type="ECO:0000313" key="4">
    <source>
        <dbReference type="EMBL" id="MBB3156715.1"/>
    </source>
</evidence>
<dbReference type="AlphaFoldDB" id="A0A7W5GEB0"/>
<accession>A0A7W5GEB0</accession>
<feature type="compositionally biased region" description="Low complexity" evidence="1">
    <location>
        <begin position="436"/>
        <end position="446"/>
    </location>
</feature>
<dbReference type="RefSeq" id="WP_183418240.1">
    <property type="nucleotide sequence ID" value="NZ_JACHXY010000001.1"/>
</dbReference>
<feature type="transmembrane region" description="Helical" evidence="2">
    <location>
        <begin position="143"/>
        <end position="168"/>
    </location>
</feature>
<sequence>MTAYPAWTPASRPGIVPLHPYGFGTILGRSFVALRHNPKVLLGFALVTQAVAYIVLTAAVAAAAVASFTRLDTVAPGSDDFDAILAGSVVVTSATALVLGVATGALSVVVQGVVVAEVAHAVVAEKPSLKAVWARVKPVVWRLIGYSALTVLATVVAIGVLAGIVALLVMSVLWLGILLGVLAVLGLVVVSLWLAAKLYLVPSAIILERAPVFRAIARSWRLTRGRFWSTLGVFIVISVAFSIVAQIISIPFSLIGSLVPAIIAPTGETDTGAVVGLIVVQVIGQFGILLVQCIALVVQSTSAALVYVNARMRGEALDHDLQTYVEARDAGATELDDPYLVGVGRVVARPAPVPYGAAGVQTGYGLPGGQSGYGMHGTQPGYATPGGQPGYGGPAAQPGYAAPAGQRGYTSPSGQPEYTLPAGQPGHEQRSRDDAPAGGDPAASAATDRPAHVETPRTRSDPAGATPTTWVAPGSNGDA</sequence>
<feature type="compositionally biased region" description="Low complexity" evidence="1">
    <location>
        <begin position="377"/>
        <end position="386"/>
    </location>
</feature>
<evidence type="ECO:0000256" key="1">
    <source>
        <dbReference type="SAM" id="MobiDB-lite"/>
    </source>
</evidence>
<feature type="compositionally biased region" description="Basic and acidic residues" evidence="1">
    <location>
        <begin position="449"/>
        <end position="460"/>
    </location>
</feature>
<keyword evidence="2" id="KW-0812">Transmembrane</keyword>
<keyword evidence="2" id="KW-1133">Transmembrane helix</keyword>
<feature type="transmembrane region" description="Helical" evidence="2">
    <location>
        <begin position="274"/>
        <end position="298"/>
    </location>
</feature>
<feature type="compositionally biased region" description="Low complexity" evidence="1">
    <location>
        <begin position="394"/>
        <end position="409"/>
    </location>
</feature>
<comment type="caution">
    <text evidence="4">The sequence shown here is derived from an EMBL/GenBank/DDBJ whole genome shotgun (WGS) entry which is preliminary data.</text>
</comment>
<dbReference type="InterPro" id="IPR018476">
    <property type="entry name" value="GlyceroP-diester-Pdiesterase_M"/>
</dbReference>
<dbReference type="EMBL" id="JACHXY010000001">
    <property type="protein sequence ID" value="MBB3156715.1"/>
    <property type="molecule type" value="Genomic_DNA"/>
</dbReference>
<evidence type="ECO:0000259" key="3">
    <source>
        <dbReference type="Pfam" id="PF10110"/>
    </source>
</evidence>
<evidence type="ECO:0000256" key="2">
    <source>
        <dbReference type="SAM" id="Phobius"/>
    </source>
</evidence>